<dbReference type="InterPro" id="IPR052058">
    <property type="entry name" value="Alcohol_O-acetyltransferase"/>
</dbReference>
<dbReference type="Proteomes" id="UP000799750">
    <property type="component" value="Unassembled WGS sequence"/>
</dbReference>
<dbReference type="Gene3D" id="3.30.559.10">
    <property type="entry name" value="Chloramphenicol acetyltransferase-like domain"/>
    <property type="match status" value="1"/>
</dbReference>
<dbReference type="SUPFAM" id="SSF52777">
    <property type="entry name" value="CoA-dependent acyltransferases"/>
    <property type="match status" value="1"/>
</dbReference>
<dbReference type="PANTHER" id="PTHR28037">
    <property type="entry name" value="ALCOHOL O-ACETYLTRANSFERASE 1-RELATED"/>
    <property type="match status" value="1"/>
</dbReference>
<evidence type="ECO:0000313" key="2">
    <source>
        <dbReference type="Proteomes" id="UP000799750"/>
    </source>
</evidence>
<proteinExistence type="predicted"/>
<evidence type="ECO:0000313" key="1">
    <source>
        <dbReference type="EMBL" id="KAF2498500.1"/>
    </source>
</evidence>
<dbReference type="InterPro" id="IPR023213">
    <property type="entry name" value="CAT-like_dom_sf"/>
</dbReference>
<reference evidence="1" key="1">
    <citation type="journal article" date="2020" name="Stud. Mycol.">
        <title>101 Dothideomycetes genomes: a test case for predicting lifestyles and emergence of pathogens.</title>
        <authorList>
            <person name="Haridas S."/>
            <person name="Albert R."/>
            <person name="Binder M."/>
            <person name="Bloem J."/>
            <person name="Labutti K."/>
            <person name="Salamov A."/>
            <person name="Andreopoulos B."/>
            <person name="Baker S."/>
            <person name="Barry K."/>
            <person name="Bills G."/>
            <person name="Bluhm B."/>
            <person name="Cannon C."/>
            <person name="Castanera R."/>
            <person name="Culley D."/>
            <person name="Daum C."/>
            <person name="Ezra D."/>
            <person name="Gonzalez J."/>
            <person name="Henrissat B."/>
            <person name="Kuo A."/>
            <person name="Liang C."/>
            <person name="Lipzen A."/>
            <person name="Lutzoni F."/>
            <person name="Magnuson J."/>
            <person name="Mondo S."/>
            <person name="Nolan M."/>
            <person name="Ohm R."/>
            <person name="Pangilinan J."/>
            <person name="Park H.-J."/>
            <person name="Ramirez L."/>
            <person name="Alfaro M."/>
            <person name="Sun H."/>
            <person name="Tritt A."/>
            <person name="Yoshinaga Y."/>
            <person name="Zwiers L.-H."/>
            <person name="Turgeon B."/>
            <person name="Goodwin S."/>
            <person name="Spatafora J."/>
            <person name="Crous P."/>
            <person name="Grigoriev I."/>
        </authorList>
    </citation>
    <scope>NUCLEOTIDE SEQUENCE</scope>
    <source>
        <strain evidence="1">CBS 269.34</strain>
    </source>
</reference>
<sequence length="481" mass="52034">MRQELGYYNNLAITAKYSLDAPEGSKVTPETFFPALKLCIARHPILSCTVSGPETEAPVWIRPETVDLRNNIKIIQPESLKSDPKDELLQLQEALAEELNEHYPFLPTVLPWKIVVLPVAQQKGEFYIIFSTSHAHADGQSGLAFHETFLRGLNASTTPDLDPLVTTPSDPLLPPLDATPMPISWSFLLGPLLGTYLPSFITTPLGIPREINPSSPDMWRATPYTYTPSAFHTGLSLTVIPSSTLTAALRACRAHDTKLTGLLHQLVVRALSAAIPDAPSTGHPAGSFGAQSAISLRRMIPSISNHEMAVLTNAAFEIFPRVPPSEAKSPNSGESVVTDAMWAAASNTSRKLAATASTLADQPVGLLKYLAHFRMWLTKHLGKERDCSYEITNVMAFDPEEGAAEGGRWTLGRTLMAQPASVTGAPVSFAVASRKGGEMVVAASWQKGVLGLEEDEEEVVKGIGERVRGDLERLAEEQDGG</sequence>
<dbReference type="AlphaFoldDB" id="A0A6A6R3K8"/>
<protein>
    <recommendedName>
        <fullName evidence="3">Alcohol acetyltransferase</fullName>
    </recommendedName>
</protein>
<gene>
    <name evidence="1" type="ORF">BU16DRAFT_296154</name>
</gene>
<dbReference type="EMBL" id="MU004185">
    <property type="protein sequence ID" value="KAF2498500.1"/>
    <property type="molecule type" value="Genomic_DNA"/>
</dbReference>
<keyword evidence="2" id="KW-1185">Reference proteome</keyword>
<dbReference type="OrthoDB" id="2150604at2759"/>
<name>A0A6A6R3K8_9PEZI</name>
<organism evidence="1 2">
    <name type="scientific">Lophium mytilinum</name>
    <dbReference type="NCBI Taxonomy" id="390894"/>
    <lineage>
        <taxon>Eukaryota</taxon>
        <taxon>Fungi</taxon>
        <taxon>Dikarya</taxon>
        <taxon>Ascomycota</taxon>
        <taxon>Pezizomycotina</taxon>
        <taxon>Dothideomycetes</taxon>
        <taxon>Pleosporomycetidae</taxon>
        <taxon>Mytilinidiales</taxon>
        <taxon>Mytilinidiaceae</taxon>
        <taxon>Lophium</taxon>
    </lineage>
</organism>
<dbReference type="GO" id="GO:0008080">
    <property type="term" value="F:N-acetyltransferase activity"/>
    <property type="evidence" value="ECO:0007669"/>
    <property type="project" value="TreeGrafter"/>
</dbReference>
<accession>A0A6A6R3K8</accession>
<evidence type="ECO:0008006" key="3">
    <source>
        <dbReference type="Google" id="ProtNLM"/>
    </source>
</evidence>
<dbReference type="PANTHER" id="PTHR28037:SF1">
    <property type="entry name" value="ALCOHOL O-ACETYLTRANSFERASE 1-RELATED"/>
    <property type="match status" value="1"/>
</dbReference>